<gene>
    <name evidence="2" type="ORF">LCGC14_1962470</name>
</gene>
<name>A0A0F9HSJ7_9ZZZZ</name>
<dbReference type="EMBL" id="LAZR01021639">
    <property type="protein sequence ID" value="KKL84665.1"/>
    <property type="molecule type" value="Genomic_DNA"/>
</dbReference>
<reference evidence="2" key="1">
    <citation type="journal article" date="2015" name="Nature">
        <title>Complex archaea that bridge the gap between prokaryotes and eukaryotes.</title>
        <authorList>
            <person name="Spang A."/>
            <person name="Saw J.H."/>
            <person name="Jorgensen S.L."/>
            <person name="Zaremba-Niedzwiedzka K."/>
            <person name="Martijn J."/>
            <person name="Lind A.E."/>
            <person name="van Eijk R."/>
            <person name="Schleper C."/>
            <person name="Guy L."/>
            <person name="Ettema T.J."/>
        </authorList>
    </citation>
    <scope>NUCLEOTIDE SEQUENCE</scope>
</reference>
<accession>A0A0F9HSJ7</accession>
<dbReference type="AlphaFoldDB" id="A0A0F9HSJ7"/>
<organism evidence="2">
    <name type="scientific">marine sediment metagenome</name>
    <dbReference type="NCBI Taxonomy" id="412755"/>
    <lineage>
        <taxon>unclassified sequences</taxon>
        <taxon>metagenomes</taxon>
        <taxon>ecological metagenomes</taxon>
    </lineage>
</organism>
<comment type="caution">
    <text evidence="2">The sequence shown here is derived from an EMBL/GenBank/DDBJ whole genome shotgun (WGS) entry which is preliminary data.</text>
</comment>
<feature type="region of interest" description="Disordered" evidence="1">
    <location>
        <begin position="79"/>
        <end position="103"/>
    </location>
</feature>
<protein>
    <submittedName>
        <fullName evidence="2">Uncharacterized protein</fullName>
    </submittedName>
</protein>
<evidence type="ECO:0000313" key="2">
    <source>
        <dbReference type="EMBL" id="KKL84665.1"/>
    </source>
</evidence>
<sequence>MVEHRTYIYHTDHLSDRQLYEELWDETLDESFPDMLTVSAEGGYFIDMLGSGSQEDTHLHMKYYTDEEERRQWIEEFPEDNLPPRVAPPYDRDRLLPEMPEGF</sequence>
<proteinExistence type="predicted"/>
<evidence type="ECO:0000256" key="1">
    <source>
        <dbReference type="SAM" id="MobiDB-lite"/>
    </source>
</evidence>